<dbReference type="InterPro" id="IPR008278">
    <property type="entry name" value="4-PPantetheinyl_Trfase_dom"/>
</dbReference>
<name>A0ABN2YXD9_9ACTN</name>
<dbReference type="Gene3D" id="3.90.470.20">
    <property type="entry name" value="4'-phosphopantetheinyl transferase domain"/>
    <property type="match status" value="2"/>
</dbReference>
<evidence type="ECO:0000256" key="1">
    <source>
        <dbReference type="ARBA" id="ARBA00010990"/>
    </source>
</evidence>
<evidence type="ECO:0000313" key="4">
    <source>
        <dbReference type="EMBL" id="GAA2133791.1"/>
    </source>
</evidence>
<protein>
    <recommendedName>
        <fullName evidence="3">4'-phosphopantetheinyl transferase domain-containing protein</fullName>
    </recommendedName>
</protein>
<dbReference type="PANTHER" id="PTHR12215">
    <property type="entry name" value="PHOSPHOPANTETHEINE TRANSFERASE"/>
    <property type="match status" value="1"/>
</dbReference>
<dbReference type="Pfam" id="PF01648">
    <property type="entry name" value="ACPS"/>
    <property type="match status" value="1"/>
</dbReference>
<gene>
    <name evidence="4" type="ORF">GCM10009760_10300</name>
</gene>
<proteinExistence type="inferred from homology"/>
<reference evidence="4 5" key="1">
    <citation type="journal article" date="2019" name="Int. J. Syst. Evol. Microbiol.">
        <title>The Global Catalogue of Microorganisms (GCM) 10K type strain sequencing project: providing services to taxonomists for standard genome sequencing and annotation.</title>
        <authorList>
            <consortium name="The Broad Institute Genomics Platform"/>
            <consortium name="The Broad Institute Genome Sequencing Center for Infectious Disease"/>
            <person name="Wu L."/>
            <person name="Ma J."/>
        </authorList>
    </citation>
    <scope>NUCLEOTIDE SEQUENCE [LARGE SCALE GENOMIC DNA]</scope>
    <source>
        <strain evidence="4 5">JCM 14560</strain>
    </source>
</reference>
<dbReference type="EMBL" id="BAAANT010000004">
    <property type="protein sequence ID" value="GAA2133791.1"/>
    <property type="molecule type" value="Genomic_DNA"/>
</dbReference>
<dbReference type="InterPro" id="IPR037143">
    <property type="entry name" value="4-PPantetheinyl_Trfase_dom_sf"/>
</dbReference>
<evidence type="ECO:0000256" key="2">
    <source>
        <dbReference type="ARBA" id="ARBA00022679"/>
    </source>
</evidence>
<keyword evidence="5" id="KW-1185">Reference proteome</keyword>
<organism evidence="4 5">
    <name type="scientific">Kitasatospora kazusensis</name>
    <dbReference type="NCBI Taxonomy" id="407974"/>
    <lineage>
        <taxon>Bacteria</taxon>
        <taxon>Bacillati</taxon>
        <taxon>Actinomycetota</taxon>
        <taxon>Actinomycetes</taxon>
        <taxon>Kitasatosporales</taxon>
        <taxon>Streptomycetaceae</taxon>
        <taxon>Kitasatospora</taxon>
    </lineage>
</organism>
<dbReference type="Proteomes" id="UP001422759">
    <property type="component" value="Unassembled WGS sequence"/>
</dbReference>
<evidence type="ECO:0000259" key="3">
    <source>
        <dbReference type="Pfam" id="PF01648"/>
    </source>
</evidence>
<dbReference type="InterPro" id="IPR050559">
    <property type="entry name" value="P-Pant_transferase_sf"/>
</dbReference>
<comment type="caution">
    <text evidence="4">The sequence shown here is derived from an EMBL/GenBank/DDBJ whole genome shotgun (WGS) entry which is preliminary data.</text>
</comment>
<evidence type="ECO:0000313" key="5">
    <source>
        <dbReference type="Proteomes" id="UP001422759"/>
    </source>
</evidence>
<dbReference type="PANTHER" id="PTHR12215:SF15">
    <property type="entry name" value="4'-PHOSPHOPANTETHEINYL TRANSFERASE SUPERFAMILY-RELATED"/>
    <property type="match status" value="1"/>
</dbReference>
<accession>A0ABN2YXD9</accession>
<keyword evidence="2" id="KW-0808">Transferase</keyword>
<dbReference type="SUPFAM" id="SSF56214">
    <property type="entry name" value="4'-phosphopantetheinyl transferase"/>
    <property type="match status" value="2"/>
</dbReference>
<sequence length="223" mass="23830">MGLMERQALDGVAVFVSETDAIGAEARAQARRLALRSAAAVLGADEREVGIQHEPGGRPYLVGAGLGLHVSITHGRGLAAVALTRLAPVGLDLEVVRAVPTLPLARKWFTGAEGEWIEAQPLERRAAAFFWLWTRKEALGKALGIGLREGGTKRPVGLPAVWRTAGEERLLPEPGADRHCFAMPSSPWQPENVVLALALPGGESDVMGTPVALWTPENTHRSH</sequence>
<comment type="similarity">
    <text evidence="1">Belongs to the P-Pant transferase superfamily. Gsp/Sfp/HetI/AcpT family.</text>
</comment>
<feature type="domain" description="4'-phosphopantetheinyl transferase" evidence="3">
    <location>
        <begin position="88"/>
        <end position="149"/>
    </location>
</feature>